<feature type="signal peptide" evidence="2">
    <location>
        <begin position="1"/>
        <end position="20"/>
    </location>
</feature>
<dbReference type="GO" id="GO:0006508">
    <property type="term" value="P:proteolysis"/>
    <property type="evidence" value="ECO:0007669"/>
    <property type="project" value="UniProtKB-KW"/>
</dbReference>
<evidence type="ECO:0000256" key="2">
    <source>
        <dbReference type="SAM" id="SignalP"/>
    </source>
</evidence>
<keyword evidence="4" id="KW-0645">Protease</keyword>
<dbReference type="Gene3D" id="3.40.390.10">
    <property type="entry name" value="Collagenase (Catalytic Domain)"/>
    <property type="match status" value="1"/>
</dbReference>
<protein>
    <submittedName>
        <fullName evidence="4">Putative tick metalloprotease</fullName>
    </submittedName>
</protein>
<reference evidence="4" key="1">
    <citation type="journal article" date="2015" name="Sci. Rep.">
        <title>Tissue- and time-dependent transcription in Ixodes ricinus salivary glands and midguts when blood feeding on the vertebrate host.</title>
        <authorList>
            <person name="Kotsyfakis M."/>
            <person name="Schwarz A."/>
            <person name="Erhart J."/>
            <person name="Ribeiro J.M."/>
        </authorList>
    </citation>
    <scope>NUCLEOTIDE SEQUENCE</scope>
    <source>
        <tissue evidence="4">Salivary gland and midgut</tissue>
    </source>
</reference>
<accession>V5GZB6</accession>
<comment type="caution">
    <text evidence="1">Lacks conserved residue(s) required for the propagation of feature annotation.</text>
</comment>
<dbReference type="AlphaFoldDB" id="V5GZB6"/>
<keyword evidence="2" id="KW-0732">Signal</keyword>
<organism evidence="4">
    <name type="scientific">Ixodes ricinus</name>
    <name type="common">Common tick</name>
    <name type="synonym">Acarus ricinus</name>
    <dbReference type="NCBI Taxonomy" id="34613"/>
    <lineage>
        <taxon>Eukaryota</taxon>
        <taxon>Metazoa</taxon>
        <taxon>Ecdysozoa</taxon>
        <taxon>Arthropoda</taxon>
        <taxon>Chelicerata</taxon>
        <taxon>Arachnida</taxon>
        <taxon>Acari</taxon>
        <taxon>Parasitiformes</taxon>
        <taxon>Ixodida</taxon>
        <taxon>Ixodoidea</taxon>
        <taxon>Ixodidae</taxon>
        <taxon>Ixodinae</taxon>
        <taxon>Ixodes</taxon>
    </lineage>
</organism>
<sequence>MLSVAILLRTFLVISSLTYGTFMNANPNVGAGNRNEIRIKERKSGMFVGSSAHLELWIFYSLMHKKHLAHKLGVKEYLEKFVEKVNAIFETQAKILNVKFTLAGSRLWNEEHRALSPDMQSLDAELLKEILKVYAGREEKQWKKQHPHKNIAAFLYLTPKQIKDMDENNKIVSGVSGQIGGICLKDENVAAVTDSPGEYTGVRSAARQLSRLMGAVYDGENPPGSDFVKGSDGAKSCDPKEGFLMGKWEGNDEKSFNLSECTPYQHIMGLRQRGPGCYGTPAEKKNMLKTIK</sequence>
<feature type="domain" description="Peptidase M12B" evidence="3">
    <location>
        <begin position="52"/>
        <end position="282"/>
    </location>
</feature>
<dbReference type="EMBL" id="GANP01014699">
    <property type="protein sequence ID" value="JAB69769.1"/>
    <property type="molecule type" value="mRNA"/>
</dbReference>
<dbReference type="GO" id="GO:0004222">
    <property type="term" value="F:metalloendopeptidase activity"/>
    <property type="evidence" value="ECO:0007669"/>
    <property type="project" value="InterPro"/>
</dbReference>
<evidence type="ECO:0000259" key="3">
    <source>
        <dbReference type="PROSITE" id="PS50215"/>
    </source>
</evidence>
<dbReference type="InterPro" id="IPR001590">
    <property type="entry name" value="Peptidase_M12B"/>
</dbReference>
<evidence type="ECO:0000256" key="1">
    <source>
        <dbReference type="PROSITE-ProRule" id="PRU00276"/>
    </source>
</evidence>
<keyword evidence="4" id="KW-0482">Metalloprotease</keyword>
<feature type="chain" id="PRO_5004734678" evidence="2">
    <location>
        <begin position="21"/>
        <end position="292"/>
    </location>
</feature>
<name>V5GZB6_IXORI</name>
<dbReference type="PROSITE" id="PS50215">
    <property type="entry name" value="ADAM_MEPRO"/>
    <property type="match status" value="1"/>
</dbReference>
<keyword evidence="4" id="KW-0378">Hydrolase</keyword>
<evidence type="ECO:0000313" key="4">
    <source>
        <dbReference type="EMBL" id="JAB69769.1"/>
    </source>
</evidence>
<dbReference type="InterPro" id="IPR024079">
    <property type="entry name" value="MetalloPept_cat_dom_sf"/>
</dbReference>
<proteinExistence type="evidence at transcript level"/>